<evidence type="ECO:0000256" key="1">
    <source>
        <dbReference type="ARBA" id="ARBA00023157"/>
    </source>
</evidence>
<dbReference type="Pfam" id="PF07686">
    <property type="entry name" value="V-set"/>
    <property type="match status" value="1"/>
</dbReference>
<reference evidence="4" key="2">
    <citation type="submission" date="2025-09" db="UniProtKB">
        <authorList>
            <consortium name="Ensembl"/>
        </authorList>
    </citation>
    <scope>IDENTIFICATION</scope>
</reference>
<dbReference type="InterPro" id="IPR003599">
    <property type="entry name" value="Ig_sub"/>
</dbReference>
<keyword evidence="2" id="KW-0325">Glycoprotein</keyword>
<dbReference type="Proteomes" id="UP000694559">
    <property type="component" value="Unplaced"/>
</dbReference>
<evidence type="ECO:0000259" key="3">
    <source>
        <dbReference type="PROSITE" id="PS50835"/>
    </source>
</evidence>
<name>A0A8C6XRP1_NAJNA</name>
<dbReference type="PROSITE" id="PS50835">
    <property type="entry name" value="IG_LIKE"/>
    <property type="match status" value="1"/>
</dbReference>
<dbReference type="SUPFAM" id="SSF48726">
    <property type="entry name" value="Immunoglobulin"/>
    <property type="match status" value="1"/>
</dbReference>
<dbReference type="OrthoDB" id="6370831at2759"/>
<accession>A0A8C6XRP1</accession>
<dbReference type="OMA" id="LECQVAR"/>
<feature type="domain" description="Ig-like" evidence="3">
    <location>
        <begin position="16"/>
        <end position="100"/>
    </location>
</feature>
<dbReference type="Ensembl" id="ENSNNAT00000018985.1">
    <property type="protein sequence ID" value="ENSNNAP00000018085.1"/>
    <property type="gene ID" value="ENSNNAG00000012069.1"/>
</dbReference>
<dbReference type="InterPro" id="IPR013783">
    <property type="entry name" value="Ig-like_fold"/>
</dbReference>
<evidence type="ECO:0000313" key="5">
    <source>
        <dbReference type="Proteomes" id="UP000694559"/>
    </source>
</evidence>
<protein>
    <recommendedName>
        <fullName evidence="3">Ig-like domain-containing protein</fullName>
    </recommendedName>
</protein>
<dbReference type="InterPro" id="IPR051755">
    <property type="entry name" value="Ig-like_CS_Receptor"/>
</dbReference>
<keyword evidence="5" id="KW-1185">Reference proteome</keyword>
<dbReference type="SMART" id="SM00409">
    <property type="entry name" value="IG"/>
    <property type="match status" value="1"/>
</dbReference>
<dbReference type="InterPro" id="IPR013106">
    <property type="entry name" value="Ig_V-set"/>
</dbReference>
<keyword evidence="1" id="KW-1015">Disulfide bond</keyword>
<dbReference type="AlphaFoldDB" id="A0A8C6XRP1"/>
<dbReference type="InterPro" id="IPR036179">
    <property type="entry name" value="Ig-like_dom_sf"/>
</dbReference>
<evidence type="ECO:0000313" key="4">
    <source>
        <dbReference type="Ensembl" id="ENSNNAP00000018085.1"/>
    </source>
</evidence>
<proteinExistence type="predicted"/>
<dbReference type="GeneTree" id="ENSGT00960000186656"/>
<reference evidence="4" key="1">
    <citation type="submission" date="2025-08" db="UniProtKB">
        <authorList>
            <consortium name="Ensembl"/>
        </authorList>
    </citation>
    <scope>IDENTIFICATION</scope>
</reference>
<dbReference type="InterPro" id="IPR007110">
    <property type="entry name" value="Ig-like_dom"/>
</dbReference>
<evidence type="ECO:0000256" key="2">
    <source>
        <dbReference type="ARBA" id="ARBA00023180"/>
    </source>
</evidence>
<sequence>SPVASWEKITFGTTRPGGLRISIENLYVSVVMGDVLHLKCEDNHTPGAVKWFLGEGGQRKLIYVDTKTDERITRNSPGSNTDFTISIRNVTLEDAGTYYCMKEKKGIQGDKEWLKGHGTLVTVEGECEQTVVLLYISVRRNECSQEKRE</sequence>
<organism evidence="4 5">
    <name type="scientific">Naja naja</name>
    <name type="common">Indian cobra</name>
    <dbReference type="NCBI Taxonomy" id="35670"/>
    <lineage>
        <taxon>Eukaryota</taxon>
        <taxon>Metazoa</taxon>
        <taxon>Chordata</taxon>
        <taxon>Craniata</taxon>
        <taxon>Vertebrata</taxon>
        <taxon>Euteleostomi</taxon>
        <taxon>Lepidosauria</taxon>
        <taxon>Squamata</taxon>
        <taxon>Bifurcata</taxon>
        <taxon>Unidentata</taxon>
        <taxon>Episquamata</taxon>
        <taxon>Toxicofera</taxon>
        <taxon>Serpentes</taxon>
        <taxon>Colubroidea</taxon>
        <taxon>Elapidae</taxon>
        <taxon>Elapinae</taxon>
        <taxon>Naja</taxon>
    </lineage>
</organism>
<dbReference type="Gene3D" id="2.60.40.10">
    <property type="entry name" value="Immunoglobulins"/>
    <property type="match status" value="1"/>
</dbReference>
<dbReference type="PANTHER" id="PTHR19971">
    <property type="entry name" value="SIGNAL-REGULATORY PROTEIN BETA"/>
    <property type="match status" value="1"/>
</dbReference>